<keyword evidence="4" id="KW-0963">Cytoplasm</keyword>
<dbReference type="PANTHER" id="PTHR47861:SF3">
    <property type="entry name" value="FKBP-TYPE PEPTIDYL-PROLYL CIS-TRANS ISOMERASE SLYD"/>
    <property type="match status" value="1"/>
</dbReference>
<comment type="similarity">
    <text evidence="3 10">Belongs to the FKBP-type PPIase family.</text>
</comment>
<reference evidence="12 13" key="1">
    <citation type="submission" date="2016-12" db="EMBL/GenBank/DDBJ databases">
        <title>Genome sequencing of Methylocaldum marinum.</title>
        <authorList>
            <person name="Takeuchi M."/>
            <person name="Kamagata Y."/>
            <person name="Hiraoka S."/>
            <person name="Oshima K."/>
            <person name="Hattori M."/>
            <person name="Iwasaki W."/>
        </authorList>
    </citation>
    <scope>NUCLEOTIDE SEQUENCE [LARGE SCALE GENOMIC DNA]</scope>
    <source>
        <strain evidence="12 13">S8</strain>
    </source>
</reference>
<evidence type="ECO:0000256" key="9">
    <source>
        <dbReference type="PROSITE-ProRule" id="PRU00277"/>
    </source>
</evidence>
<evidence type="ECO:0000259" key="11">
    <source>
        <dbReference type="PROSITE" id="PS50059"/>
    </source>
</evidence>
<organism evidence="12 13">
    <name type="scientific">Methylocaldum marinum</name>
    <dbReference type="NCBI Taxonomy" id="1432792"/>
    <lineage>
        <taxon>Bacteria</taxon>
        <taxon>Pseudomonadati</taxon>
        <taxon>Pseudomonadota</taxon>
        <taxon>Gammaproteobacteria</taxon>
        <taxon>Methylococcales</taxon>
        <taxon>Methylococcaceae</taxon>
        <taxon>Methylocaldum</taxon>
    </lineage>
</organism>
<evidence type="ECO:0000256" key="8">
    <source>
        <dbReference type="ARBA" id="ARBA00037071"/>
    </source>
</evidence>
<comment type="catalytic activity">
    <reaction evidence="1 9 10">
        <text>[protein]-peptidylproline (omega=180) = [protein]-peptidylproline (omega=0)</text>
        <dbReference type="Rhea" id="RHEA:16237"/>
        <dbReference type="Rhea" id="RHEA-COMP:10747"/>
        <dbReference type="Rhea" id="RHEA-COMP:10748"/>
        <dbReference type="ChEBI" id="CHEBI:83833"/>
        <dbReference type="ChEBI" id="CHEBI:83834"/>
        <dbReference type="EC" id="5.2.1.8"/>
    </reaction>
</comment>
<dbReference type="SUPFAM" id="SSF54534">
    <property type="entry name" value="FKBP-like"/>
    <property type="match status" value="1"/>
</dbReference>
<evidence type="ECO:0000256" key="4">
    <source>
        <dbReference type="ARBA" id="ARBA00022490"/>
    </source>
</evidence>
<dbReference type="Pfam" id="PF00254">
    <property type="entry name" value="FKBP_C"/>
    <property type="match status" value="1"/>
</dbReference>
<dbReference type="GO" id="GO:0042026">
    <property type="term" value="P:protein refolding"/>
    <property type="evidence" value="ECO:0007669"/>
    <property type="project" value="UniProtKB-ARBA"/>
</dbReference>
<dbReference type="AlphaFoldDB" id="A0A250KYI9"/>
<dbReference type="Gene3D" id="3.10.50.40">
    <property type="match status" value="1"/>
</dbReference>
<dbReference type="RefSeq" id="WP_119631706.1">
    <property type="nucleotide sequence ID" value="NZ_AP017928.1"/>
</dbReference>
<evidence type="ECO:0000256" key="10">
    <source>
        <dbReference type="RuleBase" id="RU003915"/>
    </source>
</evidence>
<evidence type="ECO:0000313" key="12">
    <source>
        <dbReference type="EMBL" id="BBA36554.1"/>
    </source>
</evidence>
<feature type="domain" description="PPIase FKBP-type" evidence="11">
    <location>
        <begin position="6"/>
        <end position="83"/>
    </location>
</feature>
<evidence type="ECO:0000256" key="5">
    <source>
        <dbReference type="ARBA" id="ARBA00023110"/>
    </source>
</evidence>
<name>A0A250KYI9_9GAMM</name>
<dbReference type="KEGG" id="mmai:sS8_4624"/>
<dbReference type="InterPro" id="IPR046357">
    <property type="entry name" value="PPIase_dom_sf"/>
</dbReference>
<evidence type="ECO:0000256" key="3">
    <source>
        <dbReference type="ARBA" id="ARBA00006577"/>
    </source>
</evidence>
<dbReference type="Proteomes" id="UP000266313">
    <property type="component" value="Chromosome"/>
</dbReference>
<evidence type="ECO:0000256" key="1">
    <source>
        <dbReference type="ARBA" id="ARBA00000971"/>
    </source>
</evidence>
<keyword evidence="6" id="KW-0143">Chaperone</keyword>
<protein>
    <recommendedName>
        <fullName evidence="10">Peptidyl-prolyl cis-trans isomerase</fullName>
        <ecNumber evidence="10">5.2.1.8</ecNumber>
    </recommendedName>
</protein>
<dbReference type="EMBL" id="AP017928">
    <property type="protein sequence ID" value="BBA36554.1"/>
    <property type="molecule type" value="Genomic_DNA"/>
</dbReference>
<evidence type="ECO:0000256" key="6">
    <source>
        <dbReference type="ARBA" id="ARBA00023186"/>
    </source>
</evidence>
<dbReference type="OrthoDB" id="9808891at2"/>
<comment type="subcellular location">
    <subcellularLocation>
        <location evidence="2">Cytoplasm</location>
    </subcellularLocation>
</comment>
<keyword evidence="5 9" id="KW-0697">Rotamase</keyword>
<dbReference type="InterPro" id="IPR001179">
    <property type="entry name" value="PPIase_FKBP_dom"/>
</dbReference>
<dbReference type="PANTHER" id="PTHR47861">
    <property type="entry name" value="FKBP-TYPE PEPTIDYL-PROLYL CIS-TRANS ISOMERASE SLYD"/>
    <property type="match status" value="1"/>
</dbReference>
<dbReference type="EC" id="5.2.1.8" evidence="10"/>
<accession>A0A250KYI9</accession>
<dbReference type="GO" id="GO:0005737">
    <property type="term" value="C:cytoplasm"/>
    <property type="evidence" value="ECO:0007669"/>
    <property type="project" value="UniProtKB-SubCell"/>
</dbReference>
<keyword evidence="7 9" id="KW-0413">Isomerase</keyword>
<evidence type="ECO:0000256" key="2">
    <source>
        <dbReference type="ARBA" id="ARBA00004496"/>
    </source>
</evidence>
<evidence type="ECO:0000313" key="13">
    <source>
        <dbReference type="Proteomes" id="UP000266313"/>
    </source>
</evidence>
<evidence type="ECO:0000256" key="7">
    <source>
        <dbReference type="ARBA" id="ARBA00023235"/>
    </source>
</evidence>
<proteinExistence type="inferred from homology"/>
<comment type="function">
    <text evidence="8">Also involved in hydrogenase metallocenter assembly, probably by participating in the nickel insertion step. This function in hydrogenase biosynthesis requires chaperone activity and the presence of the metal-binding domain, but not PPIase activity.</text>
</comment>
<dbReference type="GO" id="GO:0003755">
    <property type="term" value="F:peptidyl-prolyl cis-trans isomerase activity"/>
    <property type="evidence" value="ECO:0007669"/>
    <property type="project" value="UniProtKB-UniRule"/>
</dbReference>
<sequence>MQVSPRKVVHIHYTLTSDDGDILDSSRDQGPLAYIHGMGNIIPGLENALSGHTVGDKLKVSIPPEEAYGLRDDDLIQSVPKTAFQEGQEILPGMQFQAQSPEGLQLLTVIGVDDDEVVLDGNHPMAGLTLNFEVEITEVREATTDELNHGHVHGPGGHHHG</sequence>
<keyword evidence="13" id="KW-1185">Reference proteome</keyword>
<gene>
    <name evidence="12" type="ORF">sS8_4624</name>
</gene>
<dbReference type="PROSITE" id="PS50059">
    <property type="entry name" value="FKBP_PPIASE"/>
    <property type="match status" value="1"/>
</dbReference>